<dbReference type="STRING" id="1935.B1H20_16985"/>
<dbReference type="KEGG" id="svu:B1H20_16985"/>
<accession>A0A1V0UCC7</accession>
<evidence type="ECO:0008006" key="3">
    <source>
        <dbReference type="Google" id="ProtNLM"/>
    </source>
</evidence>
<dbReference type="EMBL" id="CP020570">
    <property type="protein sequence ID" value="ARF62893.1"/>
    <property type="molecule type" value="Genomic_DNA"/>
</dbReference>
<evidence type="ECO:0000313" key="2">
    <source>
        <dbReference type="Proteomes" id="UP000192445"/>
    </source>
</evidence>
<organism evidence="1 2">
    <name type="scientific">Streptomyces violaceoruber</name>
    <dbReference type="NCBI Taxonomy" id="1935"/>
    <lineage>
        <taxon>Bacteria</taxon>
        <taxon>Bacillati</taxon>
        <taxon>Actinomycetota</taxon>
        <taxon>Actinomycetes</taxon>
        <taxon>Kitasatosporales</taxon>
        <taxon>Streptomycetaceae</taxon>
        <taxon>Streptomyces</taxon>
        <taxon>Streptomyces violaceoruber group</taxon>
    </lineage>
</organism>
<dbReference type="Proteomes" id="UP000192445">
    <property type="component" value="Chromosome"/>
</dbReference>
<proteinExistence type="predicted"/>
<dbReference type="Pfam" id="PF11651">
    <property type="entry name" value="P22_CoatProtein"/>
    <property type="match status" value="1"/>
</dbReference>
<protein>
    <recommendedName>
        <fullName evidence="3">P22 coat protein-protein 5 domain protein</fullName>
    </recommendedName>
</protein>
<dbReference type="RefSeq" id="WP_083192834.1">
    <property type="nucleotide sequence ID" value="NZ_CP020570.1"/>
</dbReference>
<sequence>MANTFLTAQVIARQALANLYETTVMASLIHRDYEPEFARKQGDAITIRKPAVFEAHEYNRATGIIVQEATETSVNMTLNHFADVSFAVTSEDMTLEIEDFDEQLLTPAMEAISQKIDNDLLLLRNDIVQEVGGVAENVAGEDYNYPGGLYPYSDSRVLVEAGALLSRKNVPLSQRSVVVGPTTQARWTAEKTWRQADKRGSTEGLLEASMGGRVSGFDPYMTQNVGQPATTPAPGQPTTEVNLAFHRTAFALAFRPLELPKGAQNAAIMNYKGFALRVIYGYDQDKKQDVVSIDTLYGAKTLDANRAVLIKGADAA</sequence>
<reference evidence="1 2" key="1">
    <citation type="submission" date="2017-03" db="EMBL/GenBank/DDBJ databases">
        <title>Complete Genome Sequence of a natural compounds producer, Streptomyces violaceus S21.</title>
        <authorList>
            <person name="Zhong C."/>
            <person name="Zhao Z."/>
            <person name="Fu J."/>
            <person name="Zong G."/>
            <person name="Qin R."/>
            <person name="Cao G."/>
        </authorList>
    </citation>
    <scope>NUCLEOTIDE SEQUENCE [LARGE SCALE GENOMIC DNA]</scope>
    <source>
        <strain evidence="1 2">S21</strain>
    </source>
</reference>
<dbReference type="InterPro" id="IPR024659">
    <property type="entry name" value="Phage_coat_Gp5"/>
</dbReference>
<dbReference type="OrthoDB" id="3987726at2"/>
<name>A0A1V0UCC7_STRVN</name>
<dbReference type="AlphaFoldDB" id="A0A1V0UCC7"/>
<evidence type="ECO:0000313" key="1">
    <source>
        <dbReference type="EMBL" id="ARF62893.1"/>
    </source>
</evidence>
<gene>
    <name evidence="1" type="ORF">B1H20_16985</name>
</gene>